<name>A0A0N5CA76_STREA</name>
<keyword evidence="1" id="KW-1133">Transmembrane helix</keyword>
<organism evidence="2 3">
    <name type="scientific">Strongyloides papillosus</name>
    <name type="common">Intestinal threadworm</name>
    <dbReference type="NCBI Taxonomy" id="174720"/>
    <lineage>
        <taxon>Eukaryota</taxon>
        <taxon>Metazoa</taxon>
        <taxon>Ecdysozoa</taxon>
        <taxon>Nematoda</taxon>
        <taxon>Chromadorea</taxon>
        <taxon>Rhabditida</taxon>
        <taxon>Tylenchina</taxon>
        <taxon>Panagrolaimomorpha</taxon>
        <taxon>Strongyloidoidea</taxon>
        <taxon>Strongyloididae</taxon>
        <taxon>Strongyloides</taxon>
    </lineage>
</organism>
<keyword evidence="2" id="KW-1185">Reference proteome</keyword>
<dbReference type="WBParaSite" id="SPAL_0001480000.1">
    <property type="protein sequence ID" value="SPAL_0001480000.1"/>
    <property type="gene ID" value="SPAL_0001480000"/>
</dbReference>
<evidence type="ECO:0000313" key="3">
    <source>
        <dbReference type="WBParaSite" id="SPAL_0001480000.1"/>
    </source>
</evidence>
<keyword evidence="1" id="KW-0472">Membrane</keyword>
<dbReference type="Proteomes" id="UP000046392">
    <property type="component" value="Unplaced"/>
</dbReference>
<keyword evidence="1" id="KW-0812">Transmembrane</keyword>
<evidence type="ECO:0000256" key="1">
    <source>
        <dbReference type="SAM" id="Phobius"/>
    </source>
</evidence>
<proteinExistence type="predicted"/>
<feature type="transmembrane region" description="Helical" evidence="1">
    <location>
        <begin position="62"/>
        <end position="87"/>
    </location>
</feature>
<sequence>MGSVLYDIFKKNVDNPSYLPSANNIEESDINKNVTTTITDNKLNSNRYSNTKPNDLNYNDMIFLFATLTAFLCACCLLMSCTNHYLIKKVIKLRHERRVREQNEQNVSQVSVTETSKKVYDTNIKKSYLDTVD</sequence>
<dbReference type="AlphaFoldDB" id="A0A0N5CA76"/>
<evidence type="ECO:0000313" key="2">
    <source>
        <dbReference type="Proteomes" id="UP000046392"/>
    </source>
</evidence>
<protein>
    <submittedName>
        <fullName evidence="3">Plasmodium vivax Vir protein</fullName>
    </submittedName>
</protein>
<accession>A0A0N5CA76</accession>
<reference evidence="3" key="1">
    <citation type="submission" date="2017-02" db="UniProtKB">
        <authorList>
            <consortium name="WormBaseParasite"/>
        </authorList>
    </citation>
    <scope>IDENTIFICATION</scope>
</reference>